<dbReference type="GO" id="GO:0004526">
    <property type="term" value="F:ribonuclease P activity"/>
    <property type="evidence" value="ECO:0007669"/>
    <property type="project" value="UniProtKB-UniRule"/>
</dbReference>
<dbReference type="GO" id="GO:0001682">
    <property type="term" value="P:tRNA 5'-leader removal"/>
    <property type="evidence" value="ECO:0007669"/>
    <property type="project" value="UniProtKB-UniRule"/>
</dbReference>
<proteinExistence type="inferred from homology"/>
<comment type="function">
    <text evidence="6">RNaseP catalyzes the removal of the 5'-leader sequence from pre-tRNA to produce the mature 5'-terminus. It can also cleave other RNA substrates such as 4.5S RNA. The protein component plays an auxiliary but essential role in vivo by binding to the 5'-leader sequence and broadening the substrate specificity of the ribozyme.</text>
</comment>
<comment type="catalytic activity">
    <reaction evidence="6">
        <text>Endonucleolytic cleavage of RNA, removing 5'-extranucleotides from tRNA precursor.</text>
        <dbReference type="EC" id="3.1.26.5"/>
    </reaction>
</comment>
<comment type="caution">
    <text evidence="8">The sequence shown here is derived from an EMBL/GenBank/DDBJ whole genome shotgun (WGS) entry which is preliminary data.</text>
</comment>
<dbReference type="PANTHER" id="PTHR33992">
    <property type="entry name" value="RIBONUCLEASE P PROTEIN COMPONENT"/>
    <property type="match status" value="1"/>
</dbReference>
<dbReference type="NCBIfam" id="TIGR00188">
    <property type="entry name" value="rnpA"/>
    <property type="match status" value="1"/>
</dbReference>
<dbReference type="Pfam" id="PF00825">
    <property type="entry name" value="Ribonuclease_P"/>
    <property type="match status" value="1"/>
</dbReference>
<keyword evidence="2 6" id="KW-0540">Nuclease</keyword>
<dbReference type="PANTHER" id="PTHR33992:SF1">
    <property type="entry name" value="RIBONUCLEASE P PROTEIN COMPONENT"/>
    <property type="match status" value="1"/>
</dbReference>
<dbReference type="AlphaFoldDB" id="A0A1V9A0M5"/>
<reference evidence="8 9" key="1">
    <citation type="submission" date="2017-02" db="EMBL/GenBank/DDBJ databases">
        <title>Draft genome of Saccharomonospora sp. 154.</title>
        <authorList>
            <person name="Alonso-Carmona G.S."/>
            <person name="De La Haba R."/>
            <person name="Vera-Gargallo B."/>
            <person name="Sandoval-Trujillo A.H."/>
            <person name="Ramirez-Duran N."/>
            <person name="Ventosa A."/>
        </authorList>
    </citation>
    <scope>NUCLEOTIDE SEQUENCE [LARGE SCALE GENOMIC DNA]</scope>
    <source>
        <strain evidence="8 9">LRS4.154</strain>
    </source>
</reference>
<comment type="similarity">
    <text evidence="6">Belongs to the RnpA family.</text>
</comment>
<keyword evidence="3 6" id="KW-0255">Endonuclease</keyword>
<evidence type="ECO:0000256" key="5">
    <source>
        <dbReference type="ARBA" id="ARBA00022884"/>
    </source>
</evidence>
<dbReference type="GO" id="GO:0000049">
    <property type="term" value="F:tRNA binding"/>
    <property type="evidence" value="ECO:0007669"/>
    <property type="project" value="UniProtKB-UniRule"/>
</dbReference>
<organism evidence="8 9">
    <name type="scientific">Saccharomonospora piscinae</name>
    <dbReference type="NCBI Taxonomy" id="687388"/>
    <lineage>
        <taxon>Bacteria</taxon>
        <taxon>Bacillati</taxon>
        <taxon>Actinomycetota</taxon>
        <taxon>Actinomycetes</taxon>
        <taxon>Pseudonocardiales</taxon>
        <taxon>Pseudonocardiaceae</taxon>
        <taxon>Saccharomonospora</taxon>
    </lineage>
</organism>
<comment type="subunit">
    <text evidence="6">Consists of a catalytic RNA component (M1 or rnpB) and a protein subunit.</text>
</comment>
<keyword evidence="9" id="KW-1185">Reference proteome</keyword>
<dbReference type="STRING" id="1962155.B1813_14225"/>
<evidence type="ECO:0000313" key="8">
    <source>
        <dbReference type="EMBL" id="OQO90702.1"/>
    </source>
</evidence>
<dbReference type="GO" id="GO:0030677">
    <property type="term" value="C:ribonuclease P complex"/>
    <property type="evidence" value="ECO:0007669"/>
    <property type="project" value="TreeGrafter"/>
</dbReference>
<evidence type="ECO:0000256" key="4">
    <source>
        <dbReference type="ARBA" id="ARBA00022801"/>
    </source>
</evidence>
<dbReference type="HAMAP" id="MF_00227">
    <property type="entry name" value="RNase_P"/>
    <property type="match status" value="1"/>
</dbReference>
<evidence type="ECO:0000313" key="9">
    <source>
        <dbReference type="Proteomes" id="UP000192591"/>
    </source>
</evidence>
<dbReference type="InterPro" id="IPR014721">
    <property type="entry name" value="Ribsml_uS5_D2-typ_fold_subgr"/>
</dbReference>
<dbReference type="EC" id="3.1.26.5" evidence="6 7"/>
<sequence length="122" mass="12972">MLPGDARLRRGEEFRAVMRGGVRAGRRRLVLHVLTDHGEATTAGFVVSKAVGNSVVRHRVTRRLRHLVADRLGTFPEGSALVVRALPAAATATSAELGADLDAALRRLGLSPRGRDNTGSTA</sequence>
<protein>
    <recommendedName>
        <fullName evidence="6 7">Ribonuclease P protein component</fullName>
        <shortName evidence="6">RNase P protein</shortName>
        <shortName evidence="6">RNaseP protein</shortName>
        <ecNumber evidence="6 7">3.1.26.5</ecNumber>
    </recommendedName>
    <alternativeName>
        <fullName evidence="6">Protein C5</fullName>
    </alternativeName>
</protein>
<keyword evidence="1 6" id="KW-0819">tRNA processing</keyword>
<dbReference type="InterPro" id="IPR000100">
    <property type="entry name" value="RNase_P"/>
</dbReference>
<name>A0A1V9A0M5_SACPI</name>
<dbReference type="GO" id="GO:0042781">
    <property type="term" value="F:3'-tRNA processing endoribonuclease activity"/>
    <property type="evidence" value="ECO:0007669"/>
    <property type="project" value="TreeGrafter"/>
</dbReference>
<keyword evidence="4 6" id="KW-0378">Hydrolase</keyword>
<dbReference type="SUPFAM" id="SSF54211">
    <property type="entry name" value="Ribosomal protein S5 domain 2-like"/>
    <property type="match status" value="1"/>
</dbReference>
<keyword evidence="5 6" id="KW-0694">RNA-binding</keyword>
<gene>
    <name evidence="6" type="primary">rnpA</name>
    <name evidence="8" type="ORF">B1813_14225</name>
</gene>
<accession>A0A1V9A0M5</accession>
<evidence type="ECO:0000256" key="6">
    <source>
        <dbReference type="HAMAP-Rule" id="MF_00227"/>
    </source>
</evidence>
<dbReference type="RefSeq" id="WP_024877002.1">
    <property type="nucleotide sequence ID" value="NZ_AZUM01000006.1"/>
</dbReference>
<dbReference type="EMBL" id="MWIH01000006">
    <property type="protein sequence ID" value="OQO90702.1"/>
    <property type="molecule type" value="Genomic_DNA"/>
</dbReference>
<evidence type="ECO:0000256" key="2">
    <source>
        <dbReference type="ARBA" id="ARBA00022722"/>
    </source>
</evidence>
<evidence type="ECO:0000256" key="3">
    <source>
        <dbReference type="ARBA" id="ARBA00022759"/>
    </source>
</evidence>
<evidence type="ECO:0000256" key="7">
    <source>
        <dbReference type="NCBIfam" id="TIGR00188"/>
    </source>
</evidence>
<dbReference type="Gene3D" id="3.30.230.10">
    <property type="match status" value="1"/>
</dbReference>
<dbReference type="Proteomes" id="UP000192591">
    <property type="component" value="Unassembled WGS sequence"/>
</dbReference>
<dbReference type="InterPro" id="IPR020568">
    <property type="entry name" value="Ribosomal_Su5_D2-typ_SF"/>
</dbReference>
<evidence type="ECO:0000256" key="1">
    <source>
        <dbReference type="ARBA" id="ARBA00022694"/>
    </source>
</evidence>